<evidence type="ECO:0000256" key="1">
    <source>
        <dbReference type="ARBA" id="ARBA00023224"/>
    </source>
</evidence>
<evidence type="ECO:0000259" key="5">
    <source>
        <dbReference type="PROSITE" id="PS50111"/>
    </source>
</evidence>
<feature type="transmembrane region" description="Helical" evidence="4">
    <location>
        <begin position="45"/>
        <end position="64"/>
    </location>
</feature>
<dbReference type="PROSITE" id="PS50111">
    <property type="entry name" value="CHEMOTAXIS_TRANSDUC_2"/>
    <property type="match status" value="1"/>
</dbReference>
<keyword evidence="7" id="KW-1185">Reference proteome</keyword>
<feature type="transmembrane region" description="Helical" evidence="4">
    <location>
        <begin position="144"/>
        <end position="161"/>
    </location>
</feature>
<evidence type="ECO:0000313" key="6">
    <source>
        <dbReference type="EMBL" id="RIE01756.1"/>
    </source>
</evidence>
<dbReference type="Gene3D" id="1.10.287.950">
    <property type="entry name" value="Methyl-accepting chemotaxis protein"/>
    <property type="match status" value="1"/>
</dbReference>
<feature type="domain" description="Methyl-accepting transducer" evidence="5">
    <location>
        <begin position="211"/>
        <end position="447"/>
    </location>
</feature>
<feature type="transmembrane region" description="Helical" evidence="4">
    <location>
        <begin position="71"/>
        <end position="100"/>
    </location>
</feature>
<feature type="coiled-coil region" evidence="3">
    <location>
        <begin position="408"/>
        <end position="442"/>
    </location>
</feature>
<dbReference type="GO" id="GO:0007165">
    <property type="term" value="P:signal transduction"/>
    <property type="evidence" value="ECO:0007669"/>
    <property type="project" value="UniProtKB-KW"/>
</dbReference>
<organism evidence="6 7">
    <name type="scientific">Cohnella faecalis</name>
    <dbReference type="NCBI Taxonomy" id="2315694"/>
    <lineage>
        <taxon>Bacteria</taxon>
        <taxon>Bacillati</taxon>
        <taxon>Bacillota</taxon>
        <taxon>Bacilli</taxon>
        <taxon>Bacillales</taxon>
        <taxon>Paenibacillaceae</taxon>
        <taxon>Cohnella</taxon>
    </lineage>
</organism>
<dbReference type="InterPro" id="IPR004089">
    <property type="entry name" value="MCPsignal_dom"/>
</dbReference>
<accession>A0A398CEZ3</accession>
<sequence>MEGWRLVKSDNTLYRRNKLLVKIIWGMLILGIGVDMLTAAPVKSVLVLVAVGSVTCTVATVLTYKRWLEDYVMYIISAIITVLTTLLILTGPIITTYFLVYVNLAIMTLYGSFRATAFSAFLGVGLSAYLFVSPYRSELFADNAPLTIFLYLGMIAAPLLASAKFSERLQLASADDRENALEEKTRAQSIVAKVAASLHTLNGFSANLKQNMTSTGEISREVTAAFTEIAASSRNQASDIAEIGESSRSIDGAVEELAKSSTEMRKLSLESARLTGIGSEEALKLGVQMSQLEQTIDGSVLLMRQLNEQSKQVGEIVATIKHISTQTNLLALNAAIEAARAGEHGKGFAVVSNEVRKLAETSQQSTEQIERILDAIRRKTDEASEQVISGQQTVALSREAAGRVAEALDALTEDSGRVERQAEQVNRSADELREQYAKIAGRITNISAITEENRASIEQISVSMQTQDSQIAEIEDSFLQLDKLASDLSKTAESS</sequence>
<name>A0A398CEZ3_9BACL</name>
<keyword evidence="4" id="KW-1133">Transmembrane helix</keyword>
<dbReference type="Pfam" id="PF00015">
    <property type="entry name" value="MCPsignal"/>
    <property type="match status" value="1"/>
</dbReference>
<reference evidence="6 7" key="1">
    <citation type="submission" date="2018-09" db="EMBL/GenBank/DDBJ databases">
        <title>Cohnella cavernae sp. nov., isolated from a karst cave.</title>
        <authorList>
            <person name="Zhu H."/>
        </authorList>
    </citation>
    <scope>NUCLEOTIDE SEQUENCE [LARGE SCALE GENOMIC DNA]</scope>
    <source>
        <strain evidence="6 7">K2E09-144</strain>
    </source>
</reference>
<dbReference type="Proteomes" id="UP000266340">
    <property type="component" value="Unassembled WGS sequence"/>
</dbReference>
<dbReference type="SUPFAM" id="SSF58104">
    <property type="entry name" value="Methyl-accepting chemotaxis protein (MCP) signaling domain"/>
    <property type="match status" value="1"/>
</dbReference>
<dbReference type="GO" id="GO:0016020">
    <property type="term" value="C:membrane"/>
    <property type="evidence" value="ECO:0007669"/>
    <property type="project" value="InterPro"/>
</dbReference>
<keyword evidence="1 2" id="KW-0807">Transducer</keyword>
<dbReference type="PANTHER" id="PTHR32089:SF112">
    <property type="entry name" value="LYSOZYME-LIKE PROTEIN-RELATED"/>
    <property type="match status" value="1"/>
</dbReference>
<evidence type="ECO:0000313" key="7">
    <source>
        <dbReference type="Proteomes" id="UP000266340"/>
    </source>
</evidence>
<evidence type="ECO:0000256" key="2">
    <source>
        <dbReference type="PROSITE-ProRule" id="PRU00284"/>
    </source>
</evidence>
<gene>
    <name evidence="6" type="ORF">D3H35_13210</name>
</gene>
<proteinExistence type="predicted"/>
<comment type="caution">
    <text evidence="6">The sequence shown here is derived from an EMBL/GenBank/DDBJ whole genome shotgun (WGS) entry which is preliminary data.</text>
</comment>
<evidence type="ECO:0000256" key="3">
    <source>
        <dbReference type="SAM" id="Coils"/>
    </source>
</evidence>
<protein>
    <submittedName>
        <fullName evidence="6">Chemotaxis protein</fullName>
    </submittedName>
</protein>
<dbReference type="SMART" id="SM00283">
    <property type="entry name" value="MA"/>
    <property type="match status" value="1"/>
</dbReference>
<keyword evidence="4" id="KW-0472">Membrane</keyword>
<feature type="transmembrane region" description="Helical" evidence="4">
    <location>
        <begin position="20"/>
        <end position="39"/>
    </location>
</feature>
<dbReference type="EMBL" id="QXJM01000039">
    <property type="protein sequence ID" value="RIE01756.1"/>
    <property type="molecule type" value="Genomic_DNA"/>
</dbReference>
<keyword evidence="4" id="KW-0812">Transmembrane</keyword>
<dbReference type="OrthoDB" id="2166737at2"/>
<dbReference type="AlphaFoldDB" id="A0A398CEZ3"/>
<evidence type="ECO:0000256" key="4">
    <source>
        <dbReference type="SAM" id="Phobius"/>
    </source>
</evidence>
<dbReference type="PANTHER" id="PTHR32089">
    <property type="entry name" value="METHYL-ACCEPTING CHEMOTAXIS PROTEIN MCPB"/>
    <property type="match status" value="1"/>
</dbReference>
<keyword evidence="3" id="KW-0175">Coiled coil</keyword>
<feature type="transmembrane region" description="Helical" evidence="4">
    <location>
        <begin position="112"/>
        <end position="132"/>
    </location>
</feature>